<protein>
    <submittedName>
        <fullName evidence="2">Uncharacterized protein</fullName>
    </submittedName>
</protein>
<dbReference type="EMBL" id="GISG01181081">
    <property type="protein sequence ID" value="MBA4653855.1"/>
    <property type="molecule type" value="Transcribed_RNA"/>
</dbReference>
<feature type="region of interest" description="Disordered" evidence="1">
    <location>
        <begin position="50"/>
        <end position="79"/>
    </location>
</feature>
<evidence type="ECO:0000256" key="1">
    <source>
        <dbReference type="SAM" id="MobiDB-lite"/>
    </source>
</evidence>
<reference evidence="2" key="2">
    <citation type="submission" date="2020-07" db="EMBL/GenBank/DDBJ databases">
        <authorList>
            <person name="Vera ALvarez R."/>
            <person name="Arias-Moreno D.M."/>
            <person name="Jimenez-Jacinto V."/>
            <person name="Jimenez-Bremont J.F."/>
            <person name="Swaminathan K."/>
            <person name="Moose S.P."/>
            <person name="Guerrero-Gonzalez M.L."/>
            <person name="Marino-Ramirez L."/>
            <person name="Landsman D."/>
            <person name="Rodriguez-Kessler M."/>
            <person name="Delgado-Sanchez P."/>
        </authorList>
    </citation>
    <scope>NUCLEOTIDE SEQUENCE</scope>
    <source>
        <tissue evidence="2">Cladode</tissue>
    </source>
</reference>
<name>A0A7C9A031_OPUST</name>
<proteinExistence type="predicted"/>
<evidence type="ECO:0000313" key="2">
    <source>
        <dbReference type="EMBL" id="MBA4653855.1"/>
    </source>
</evidence>
<dbReference type="PANTHER" id="PTHR35488">
    <property type="entry name" value="OS05G0358900 PROTEIN-RELATED"/>
    <property type="match status" value="1"/>
</dbReference>
<sequence>MKEGIKEHKEMKGSPGFFPGFDFLNNDSNNHGFDPHTDFAQFLEEARRYSNKIEVPEEETRKKQEPPPNQEKKQSRKKSWRLTALFSLLKKTEKKINQCPKQAARHSHTQNPRQPIYVSGPVKGTGADADAAAANSKQQRRPASGPLTGLFHSKRKEETSEIPYVSLDKLTKPQYDAKVYYGPVYLVS</sequence>
<dbReference type="AlphaFoldDB" id="A0A7C9A031"/>
<feature type="compositionally biased region" description="Basic and acidic residues" evidence="1">
    <location>
        <begin position="54"/>
        <end position="73"/>
    </location>
</feature>
<feature type="region of interest" description="Disordered" evidence="1">
    <location>
        <begin position="97"/>
        <end position="155"/>
    </location>
</feature>
<accession>A0A7C9A031</accession>
<organism evidence="2">
    <name type="scientific">Opuntia streptacantha</name>
    <name type="common">Prickly pear cactus</name>
    <name type="synonym">Opuntia cardona</name>
    <dbReference type="NCBI Taxonomy" id="393608"/>
    <lineage>
        <taxon>Eukaryota</taxon>
        <taxon>Viridiplantae</taxon>
        <taxon>Streptophyta</taxon>
        <taxon>Embryophyta</taxon>
        <taxon>Tracheophyta</taxon>
        <taxon>Spermatophyta</taxon>
        <taxon>Magnoliopsida</taxon>
        <taxon>eudicotyledons</taxon>
        <taxon>Gunneridae</taxon>
        <taxon>Pentapetalae</taxon>
        <taxon>Caryophyllales</taxon>
        <taxon>Cactineae</taxon>
        <taxon>Cactaceae</taxon>
        <taxon>Opuntioideae</taxon>
        <taxon>Opuntia</taxon>
    </lineage>
</organism>
<dbReference type="PANTHER" id="PTHR35488:SF4">
    <property type="entry name" value="DUF4005 DOMAIN-CONTAINING PROTEIN"/>
    <property type="match status" value="1"/>
</dbReference>
<reference evidence="2" key="1">
    <citation type="journal article" date="2013" name="J. Plant Res.">
        <title>Effect of fungi and light on seed germination of three Opuntia species from semiarid lands of central Mexico.</title>
        <authorList>
            <person name="Delgado-Sanchez P."/>
            <person name="Jimenez-Bremont J.F."/>
            <person name="Guerrero-Gonzalez Mde L."/>
            <person name="Flores J."/>
        </authorList>
    </citation>
    <scope>NUCLEOTIDE SEQUENCE</scope>
    <source>
        <tissue evidence="2">Cladode</tissue>
    </source>
</reference>